<proteinExistence type="inferred from homology"/>
<keyword evidence="13" id="KW-1185">Reference proteome</keyword>
<evidence type="ECO:0000256" key="11">
    <source>
        <dbReference type="SAM" id="MobiDB-lite"/>
    </source>
</evidence>
<evidence type="ECO:0000256" key="6">
    <source>
        <dbReference type="ARBA" id="ARBA00023212"/>
    </source>
</evidence>
<evidence type="ECO:0000256" key="7">
    <source>
        <dbReference type="ARBA" id="ARBA00023273"/>
    </source>
</evidence>
<dbReference type="EMBL" id="AFYH01068414">
    <property type="status" value="NOT_ANNOTATED_CDS"/>
    <property type="molecule type" value="Genomic_DNA"/>
</dbReference>
<dbReference type="FunCoup" id="H3AEI8">
    <property type="interactions" value="74"/>
</dbReference>
<dbReference type="SUPFAM" id="SSF50978">
    <property type="entry name" value="WD40 repeat-like"/>
    <property type="match status" value="2"/>
</dbReference>
<dbReference type="STRING" id="7897.ENSLACP00000008059"/>
<feature type="compositionally biased region" description="Basic and acidic residues" evidence="11">
    <location>
        <begin position="1151"/>
        <end position="1163"/>
    </location>
</feature>
<evidence type="ECO:0000256" key="4">
    <source>
        <dbReference type="ARBA" id="ARBA00022737"/>
    </source>
</evidence>
<dbReference type="eggNOG" id="ENOG502QQ39">
    <property type="taxonomic scope" value="Eukaryota"/>
</dbReference>
<feature type="coiled-coil region" evidence="10">
    <location>
        <begin position="1051"/>
        <end position="1096"/>
    </location>
</feature>
<organism evidence="12 13">
    <name type="scientific">Latimeria chalumnae</name>
    <name type="common">Coelacanth</name>
    <dbReference type="NCBI Taxonomy" id="7897"/>
    <lineage>
        <taxon>Eukaryota</taxon>
        <taxon>Metazoa</taxon>
        <taxon>Chordata</taxon>
        <taxon>Craniata</taxon>
        <taxon>Vertebrata</taxon>
        <taxon>Euteleostomi</taxon>
        <taxon>Coelacanthiformes</taxon>
        <taxon>Coelacanthidae</taxon>
        <taxon>Latimeria</taxon>
    </lineage>
</organism>
<dbReference type="EMBL" id="AFYH01068412">
    <property type="status" value="NOT_ANNOTATED_CDS"/>
    <property type="molecule type" value="Genomic_DNA"/>
</dbReference>
<name>H3AEI8_LATCH</name>
<evidence type="ECO:0000256" key="9">
    <source>
        <dbReference type="ARBA" id="ARBA00023662"/>
    </source>
</evidence>
<dbReference type="Pfam" id="PF25828">
    <property type="entry name" value="CC_Cfap43"/>
    <property type="match status" value="1"/>
</dbReference>
<dbReference type="EMBL" id="AFYH01068411">
    <property type="status" value="NOT_ANNOTATED_CDS"/>
    <property type="molecule type" value="Genomic_DNA"/>
</dbReference>
<keyword evidence="7" id="KW-0966">Cell projection</keyword>
<evidence type="ECO:0000256" key="5">
    <source>
        <dbReference type="ARBA" id="ARBA00023054"/>
    </source>
</evidence>
<keyword evidence="6" id="KW-0206">Cytoskeleton</keyword>
<dbReference type="InterPro" id="IPR001680">
    <property type="entry name" value="WD40_rpt"/>
</dbReference>
<dbReference type="InterPro" id="IPR015943">
    <property type="entry name" value="WD40/YVTN_repeat-like_dom_sf"/>
</dbReference>
<reference evidence="12" key="3">
    <citation type="submission" date="2025-09" db="UniProtKB">
        <authorList>
            <consortium name="Ensembl"/>
        </authorList>
    </citation>
    <scope>IDENTIFICATION</scope>
</reference>
<dbReference type="Gene3D" id="2.130.10.10">
    <property type="entry name" value="YVTN repeat-like/Quinoprotein amine dehydrogenase"/>
    <property type="match status" value="3"/>
</dbReference>
<keyword evidence="5 10" id="KW-0175">Coiled coil</keyword>
<dbReference type="EMBL" id="AFYH01068415">
    <property type="status" value="NOT_ANNOTATED_CDS"/>
    <property type="molecule type" value="Genomic_DNA"/>
</dbReference>
<reference evidence="12" key="2">
    <citation type="submission" date="2025-08" db="UniProtKB">
        <authorList>
            <consortium name="Ensembl"/>
        </authorList>
    </citation>
    <scope>IDENTIFICATION</scope>
</reference>
<comment type="similarity">
    <text evidence="8">Belongs to the CFAP43 family.</text>
</comment>
<dbReference type="OMA" id="WNWESNV"/>
<dbReference type="EMBL" id="AFYH01068413">
    <property type="status" value="NOT_ANNOTATED_CDS"/>
    <property type="molecule type" value="Genomic_DNA"/>
</dbReference>
<dbReference type="GO" id="GO:0005930">
    <property type="term" value="C:axoneme"/>
    <property type="evidence" value="ECO:0007669"/>
    <property type="project" value="UniProtKB-SubCell"/>
</dbReference>
<evidence type="ECO:0000256" key="8">
    <source>
        <dbReference type="ARBA" id="ARBA00023605"/>
    </source>
</evidence>
<feature type="coiled-coil region" evidence="10">
    <location>
        <begin position="1392"/>
        <end position="1419"/>
    </location>
</feature>
<dbReference type="EMBL" id="AFYH01068418">
    <property type="status" value="NOT_ANNOTATED_CDS"/>
    <property type="molecule type" value="Genomic_DNA"/>
</dbReference>
<dbReference type="EMBL" id="AFYH01068420">
    <property type="status" value="NOT_ANNOTATED_CDS"/>
    <property type="molecule type" value="Genomic_DNA"/>
</dbReference>
<evidence type="ECO:0000256" key="2">
    <source>
        <dbReference type="ARBA" id="ARBA00022490"/>
    </source>
</evidence>
<feature type="coiled-coil region" evidence="10">
    <location>
        <begin position="927"/>
        <end position="954"/>
    </location>
</feature>
<feature type="coiled-coil region" evidence="10">
    <location>
        <begin position="1460"/>
        <end position="1494"/>
    </location>
</feature>
<dbReference type="PANTHER" id="PTHR14885:SF1">
    <property type="entry name" value="CILIA- AND FLAGELLA-ASSOCIATED PROTEIN 43"/>
    <property type="match status" value="1"/>
</dbReference>
<feature type="region of interest" description="Disordered" evidence="11">
    <location>
        <begin position="1151"/>
        <end position="1171"/>
    </location>
</feature>
<dbReference type="GeneTree" id="ENSGT00530000064714"/>
<evidence type="ECO:0000256" key="3">
    <source>
        <dbReference type="ARBA" id="ARBA00022574"/>
    </source>
</evidence>
<keyword evidence="2" id="KW-0963">Cytoplasm</keyword>
<evidence type="ECO:0000313" key="12">
    <source>
        <dbReference type="Ensembl" id="ENSLACP00000008059.1"/>
    </source>
</evidence>
<gene>
    <name evidence="12" type="primary">CFAP43</name>
</gene>
<dbReference type="GO" id="GO:0007288">
    <property type="term" value="P:sperm axoneme assembly"/>
    <property type="evidence" value="ECO:0007669"/>
    <property type="project" value="TreeGrafter"/>
</dbReference>
<reference evidence="13" key="1">
    <citation type="submission" date="2011-08" db="EMBL/GenBank/DDBJ databases">
        <title>The draft genome of Latimeria chalumnae.</title>
        <authorList>
            <person name="Di Palma F."/>
            <person name="Alfoldi J."/>
            <person name="Johnson J."/>
            <person name="Berlin A."/>
            <person name="Gnerre S."/>
            <person name="Jaffe D."/>
            <person name="MacCallum I."/>
            <person name="Young S."/>
            <person name="Walker B.J."/>
            <person name="Lander E."/>
            <person name="Lindblad-Toh K."/>
        </authorList>
    </citation>
    <scope>NUCLEOTIDE SEQUENCE [LARGE SCALE GENOMIC DNA]</scope>
    <source>
        <strain evidence="13">Wild caught</strain>
    </source>
</reference>
<dbReference type="EMBL" id="AFYH01068419">
    <property type="status" value="NOT_ANNOTATED_CDS"/>
    <property type="molecule type" value="Genomic_DNA"/>
</dbReference>
<keyword evidence="4" id="KW-0677">Repeat</keyword>
<accession>H3AEI8</accession>
<dbReference type="SMART" id="SM00320">
    <property type="entry name" value="WD40"/>
    <property type="match status" value="5"/>
</dbReference>
<feature type="compositionally biased region" description="Polar residues" evidence="11">
    <location>
        <begin position="1221"/>
        <end position="1230"/>
    </location>
</feature>
<dbReference type="InterPro" id="IPR036322">
    <property type="entry name" value="WD40_repeat_dom_sf"/>
</dbReference>
<evidence type="ECO:0000313" key="13">
    <source>
        <dbReference type="Proteomes" id="UP000008672"/>
    </source>
</evidence>
<dbReference type="Proteomes" id="UP000008672">
    <property type="component" value="Unassembled WGS sequence"/>
</dbReference>
<comment type="subcellular location">
    <subcellularLocation>
        <location evidence="1">Cytoplasm</location>
        <location evidence="1">Cytoskeleton</location>
        <location evidence="1">Cilium axoneme</location>
    </subcellularLocation>
</comment>
<protein>
    <recommendedName>
        <fullName evidence="9">Cilia- and flagella-associated protein 43</fullName>
    </recommendedName>
</protein>
<feature type="region of interest" description="Disordered" evidence="11">
    <location>
        <begin position="1214"/>
        <end position="1234"/>
    </location>
</feature>
<dbReference type="InParanoid" id="H3AEI8"/>
<evidence type="ECO:0000256" key="1">
    <source>
        <dbReference type="ARBA" id="ARBA00004430"/>
    </source>
</evidence>
<dbReference type="EMBL" id="AFYH01068417">
    <property type="status" value="NOT_ANNOTATED_CDS"/>
    <property type="molecule type" value="Genomic_DNA"/>
</dbReference>
<keyword evidence="3" id="KW-0853">WD repeat</keyword>
<dbReference type="EMBL" id="AFYH01068416">
    <property type="status" value="NOT_ANNOTATED_CDS"/>
    <property type="molecule type" value="Genomic_DNA"/>
</dbReference>
<dbReference type="Ensembl" id="ENSLACT00000008125.1">
    <property type="protein sequence ID" value="ENSLACP00000008059.1"/>
    <property type="gene ID" value="ENSLACG00000007133.1"/>
</dbReference>
<dbReference type="HOGENOM" id="CLU_000937_1_0_1"/>
<sequence length="1560" mass="177918">GGTKLDYTLLTFSYSGSYLASYSSLPDYALGIWNWQEGVCLCSKSQPGVDITSLTFNPLNWYQLCLANSHSLTVWNVERSDSIYHLKPISIELPVENVCEDGPMSPAYSSPTPEYPYYNPELPISAIAGLMDERAETFMPKETRRPLVRPVSHCWTSTSDIYVGCESGHLLLVNPETQAVTVLSTPEKELPRAGKSILKGSLNAMAVNTEGLYVAGSDGILRCLQIKGSTVKVEDCWDAEAPIESIEFPPEYNVLSVATQKGSVHIYEPSQPKVASCTVDACFGNYVSVALLAPGDKYCVTAKELGDVQVLSLEDGAIISTLHLGTQATSLACCPLAHCAAVGTASGHIYFIDLTKIEKPRIVQRAFLYKTPVQYLHYDQTGAFLLTGSTDGSVFVINGKPSKAFQVIGYTVVGGKVLGLSTQYKMKKQQVTVLVLVCPEDRDPANGGTVLEMFVLPSEISTHAAKYTDHRGVLNDTIPKLKYEVADPLSSIVLLNHNCVYGYCSETKLIHRYVLNQELFSLLVLTNDTLTPEKQAEGHQLAPGLLLLSPHQLWLISAAKDGLIRIQDASSLEIYAQAQCHSYQTGGIQSMVCSTDCQTLLTTGQYDRTLVSLTGRKGYTSNIFVYYYNGANISASSPSPKKKKQLSSIPLQNTILESMPEWTAATASACESPEESKSQNIYTVLTWVDQRLQEAIIKESQKYADKKKNLKKGIKTLRKTIQNMMRENELLPDIEKLEHHEFNLNLEEQEKLQALGEQEVAKAREAIELENLAMCYLRELIQQECWDSMTVKGRTIKSISCWNIMAQQEIQKQRISTVMRCKKQISQAAHRNKLKTEVTFARKEIVEVQAKAAPEKEEEELEEESKEEGVSLSLMGSLSSQCGGSNPFLYSQFELFTKEEKINQIVLLQNIICEVKKTFNREFDTVFRQKEQEVVRVKERNQRIQEIMSDLELNEKIWLPGFTDDEKPERSLVVDDSEIKVEKFLTPEQKAKAEEQARIEEERRLEVEDQHCRLRTSTVGWGGGLCKRKTNIIVFEIPPPPCVSKPETEWAEEDRRQFREYEKKVKELSEEREKYRKTLEAELKKLLASIHDSTQAFDEALHRLFERKVKSEMAIFQEELKLANIVFSLLINEEINNRETELNHLLERLKNQKERKSSQERTQKKQMKSSQPFYTEIEHSYQLLDRGFRKEFLDVSAIMVDHLYKLYKRRPRVQRRRTHTDSISPLQESPGSARAASATYPHLMKAMDELDAPENMPENLDLPIWQRFCLARRAKVESEQQIKQKALTLAEMQAFLQRRTEEDEKINQDTDNIMRETNVLREKKMKFQLNLTVQFLFKQGQVEVDNGDFIADYRDSILLHRSVVEDLNGVIKTLGEQKIASMIESKDFRKGIVQLEWEHKKMQMEMEDLNNKARDIQNMKMTKDILKYLNDPDYESGISKQIAVLEKTIQAQEKHHIKNVNRYKRILKDLKQHIKHKEKENKKMDEDLQEMLVSTSERKHIYTAIAAGKNTQSAAEIRYQDIVQRRKLVDLARAQTQEVAVLRAEVERLRMKTFPALVQM</sequence>
<dbReference type="PANTHER" id="PTHR14885">
    <property type="entry name" value="CILIA- AND FLAGELLA-ASSOCIATED PROTEIN 43-RELATED"/>
    <property type="match status" value="1"/>
</dbReference>
<evidence type="ECO:0000256" key="10">
    <source>
        <dbReference type="SAM" id="Coils"/>
    </source>
</evidence>